<dbReference type="AlphaFoldDB" id="A0A0E1NWG3"/>
<reference evidence="2 3" key="1">
    <citation type="journal article" date="2006" name="J. Bacteriol.">
        <title>Complete genome sequence of Yersinia pestis strains Antiqua and Nepal516: evidence of gene reduction in an emerging pathogen.</title>
        <authorList>
            <person name="Chain P.S."/>
            <person name="Hu P."/>
            <person name="Malfatti S.A."/>
            <person name="Radnedge L."/>
            <person name="Larimer F."/>
            <person name="Vergez L.M."/>
            <person name="Worsham P."/>
            <person name="Chu M.C."/>
            <person name="Andersen G.L."/>
        </authorList>
    </citation>
    <scope>NUCLEOTIDE SEQUENCE [LARGE SCALE GENOMIC DNA]</scope>
    <source>
        <strain evidence="2 3">Antiqua</strain>
    </source>
</reference>
<dbReference type="NCBIfam" id="NF008617">
    <property type="entry name" value="PRK11596.1"/>
    <property type="match status" value="1"/>
</dbReference>
<organism evidence="2 3">
    <name type="scientific">Yersinia pestis bv. Antiqua (strain Antiqua)</name>
    <dbReference type="NCBI Taxonomy" id="360102"/>
    <lineage>
        <taxon>Bacteria</taxon>
        <taxon>Pseudomonadati</taxon>
        <taxon>Pseudomonadota</taxon>
        <taxon>Gammaproteobacteria</taxon>
        <taxon>Enterobacterales</taxon>
        <taxon>Yersiniaceae</taxon>
        <taxon>Yersinia</taxon>
    </lineage>
</organism>
<dbReference type="GO" id="GO:0071111">
    <property type="term" value="F:cyclic-guanylate-specific phosphodiesterase activity"/>
    <property type="evidence" value="ECO:0007669"/>
    <property type="project" value="InterPro"/>
</dbReference>
<dbReference type="HOGENOM" id="CLU_089254_0_0_6"/>
<proteinExistence type="predicted"/>
<dbReference type="InterPro" id="IPR050706">
    <property type="entry name" value="Cyclic-di-GMP_PDE-like"/>
</dbReference>
<name>A0A0E1NWG3_YERPA</name>
<dbReference type="PROSITE" id="PS50883">
    <property type="entry name" value="EAL"/>
    <property type="match status" value="1"/>
</dbReference>
<evidence type="ECO:0000313" key="3">
    <source>
        <dbReference type="Proteomes" id="UP000001971"/>
    </source>
</evidence>
<dbReference type="Proteomes" id="UP000001971">
    <property type="component" value="Chromosome"/>
</dbReference>
<dbReference type="Gene3D" id="3.20.20.450">
    <property type="entry name" value="EAL domain"/>
    <property type="match status" value="1"/>
</dbReference>
<dbReference type="GeneID" id="57974719"/>
<dbReference type="PANTHER" id="PTHR33121">
    <property type="entry name" value="CYCLIC DI-GMP PHOSPHODIESTERASE PDEF"/>
    <property type="match status" value="1"/>
</dbReference>
<protein>
    <recommendedName>
        <fullName evidence="1">EAL domain-containing protein</fullName>
    </recommendedName>
</protein>
<feature type="domain" description="EAL" evidence="1">
    <location>
        <begin position="37"/>
        <end position="280"/>
    </location>
</feature>
<dbReference type="RefSeq" id="WP_002209547.1">
    <property type="nucleotide sequence ID" value="NC_008150.1"/>
</dbReference>
<gene>
    <name evidence="2" type="ordered locus">YPA_3816</name>
</gene>
<dbReference type="PATRIC" id="fig|360102.15.peg.2683"/>
<dbReference type="SUPFAM" id="SSF141868">
    <property type="entry name" value="EAL domain-like"/>
    <property type="match status" value="1"/>
</dbReference>
<dbReference type="SMART" id="SM00052">
    <property type="entry name" value="EAL"/>
    <property type="match status" value="1"/>
</dbReference>
<dbReference type="InterPro" id="IPR035919">
    <property type="entry name" value="EAL_sf"/>
</dbReference>
<sequence length="281" mass="32049" precursor="true">MATKQMMTNRISALLAPSFAAIDQTKRLDQTRKFGQIKEIERTKGQSFWRQCQRRYTFQPIYRTSGALLAIELLTAVFHPSAPETRLSPEDYFSAISTGARLDVVLEQLNMVKQWHQIFVHHSVLVSINIDGQVLVAMQEDHAAKRLIDAMPYIRFELLEHVDTSLDTPFARIAEADRLWLDDFGSGLANFTSFISWRYEYIKVARDLFTVLQDSEAGNRLFFTLVTLMDRYSKGVIVEGVETSQEWAMVQRSDAVAAQGYYLSRPASFDGLQALPMLFCG</sequence>
<dbReference type="CDD" id="cd01948">
    <property type="entry name" value="EAL"/>
    <property type="match status" value="1"/>
</dbReference>
<dbReference type="Pfam" id="PF00563">
    <property type="entry name" value="EAL"/>
    <property type="match status" value="1"/>
</dbReference>
<accession>A0A0E1NWG3</accession>
<evidence type="ECO:0000259" key="1">
    <source>
        <dbReference type="PROSITE" id="PS50883"/>
    </source>
</evidence>
<dbReference type="EMBL" id="CP000308">
    <property type="protein sequence ID" value="ABG15778.1"/>
    <property type="molecule type" value="Genomic_DNA"/>
</dbReference>
<dbReference type="InterPro" id="IPR001633">
    <property type="entry name" value="EAL_dom"/>
</dbReference>
<dbReference type="PANTHER" id="PTHR33121:SF78">
    <property type="entry name" value="CYCLIC DI-GMP PHOSPHODIESTERASE PDEH"/>
    <property type="match status" value="1"/>
</dbReference>
<dbReference type="KEGG" id="ypa:YPA_3816"/>
<evidence type="ECO:0000313" key="2">
    <source>
        <dbReference type="EMBL" id="ABG15778.1"/>
    </source>
</evidence>